<dbReference type="SUPFAM" id="SSF53850">
    <property type="entry name" value="Periplasmic binding protein-like II"/>
    <property type="match status" value="1"/>
</dbReference>
<comment type="caution">
    <text evidence="3">The sequence shown here is derived from an EMBL/GenBank/DDBJ whole genome shotgun (WGS) entry which is preliminary data.</text>
</comment>
<reference evidence="3" key="1">
    <citation type="journal article" date="2021" name="PeerJ">
        <title>Extensive microbial diversity within the chicken gut microbiome revealed by metagenomics and culture.</title>
        <authorList>
            <person name="Gilroy R."/>
            <person name="Ravi A."/>
            <person name="Getino M."/>
            <person name="Pursley I."/>
            <person name="Horton D.L."/>
            <person name="Alikhan N.F."/>
            <person name="Baker D."/>
            <person name="Gharbi K."/>
            <person name="Hall N."/>
            <person name="Watson M."/>
            <person name="Adriaenssens E.M."/>
            <person name="Foster-Nyarko E."/>
            <person name="Jarju S."/>
            <person name="Secka A."/>
            <person name="Antonio M."/>
            <person name="Oren A."/>
            <person name="Chaudhuri R.R."/>
            <person name="La Ragione R."/>
            <person name="Hildebrand F."/>
            <person name="Pallen M.J."/>
        </authorList>
    </citation>
    <scope>NUCLEOTIDE SEQUENCE</scope>
    <source>
        <strain evidence="3">CHK118-2852</strain>
    </source>
</reference>
<proteinExistence type="predicted"/>
<keyword evidence="1" id="KW-0732">Signal</keyword>
<evidence type="ECO:0000313" key="4">
    <source>
        <dbReference type="Proteomes" id="UP000824108"/>
    </source>
</evidence>
<sequence>MLPKRLNPKIWKYLAAALVGSLVATFVLPRGETSNAVSASRDYPEIATEGTLRVALEYNSISLHLNGDTLSGFDYELIEAFAKDHGLHVSIMPEMSFEKRLEGLAIGKYDLIANGILATSTLKDSLLLTTPITLTKEVLVQRKASSPDDSLFIRTHLSLAKRTLHVVKGSPSILRIQNLGDEIADTIYIKEVEKYGPEQLIAMVAHGDINYAVCDENIARAAADSMPQIDISTDISFTQFYSWAVSKKSPALLDSLNAWLEDFKQGKEYQKIYQKYYK</sequence>
<dbReference type="Gene3D" id="3.40.190.10">
    <property type="entry name" value="Periplasmic binding protein-like II"/>
    <property type="match status" value="2"/>
</dbReference>
<protein>
    <submittedName>
        <fullName evidence="3">Transporter substrate-binding domain-containing protein</fullName>
    </submittedName>
</protein>
<feature type="domain" description="Solute-binding protein family 3/N-terminal" evidence="2">
    <location>
        <begin position="51"/>
        <end position="278"/>
    </location>
</feature>
<accession>A0A9D2GY43</accession>
<dbReference type="InterPro" id="IPR001638">
    <property type="entry name" value="Solute-binding_3/MltF_N"/>
</dbReference>
<dbReference type="PANTHER" id="PTHR35936">
    <property type="entry name" value="MEMBRANE-BOUND LYTIC MUREIN TRANSGLYCOSYLASE F"/>
    <property type="match status" value="1"/>
</dbReference>
<dbReference type="EMBL" id="DXAV01000068">
    <property type="protein sequence ID" value="HIZ92083.1"/>
    <property type="molecule type" value="Genomic_DNA"/>
</dbReference>
<dbReference type="AlphaFoldDB" id="A0A9D2GY43"/>
<gene>
    <name evidence="3" type="ORF">H9807_08210</name>
</gene>
<reference evidence="3" key="2">
    <citation type="submission" date="2021-04" db="EMBL/GenBank/DDBJ databases">
        <authorList>
            <person name="Gilroy R."/>
        </authorList>
    </citation>
    <scope>NUCLEOTIDE SEQUENCE</scope>
    <source>
        <strain evidence="3">CHK118-2852</strain>
    </source>
</reference>
<dbReference type="PANTHER" id="PTHR35936:SF19">
    <property type="entry name" value="AMINO-ACID-BINDING PROTEIN YXEM-RELATED"/>
    <property type="match status" value="1"/>
</dbReference>
<dbReference type="CDD" id="cd01009">
    <property type="entry name" value="PBP2_YfhD_N"/>
    <property type="match status" value="1"/>
</dbReference>
<name>A0A9D2GY43_9BACE</name>
<evidence type="ECO:0000256" key="1">
    <source>
        <dbReference type="ARBA" id="ARBA00022729"/>
    </source>
</evidence>
<dbReference type="Proteomes" id="UP000824108">
    <property type="component" value="Unassembled WGS sequence"/>
</dbReference>
<organism evidence="3 4">
    <name type="scientific">Candidatus Bacteroides merdavium</name>
    <dbReference type="NCBI Taxonomy" id="2838472"/>
    <lineage>
        <taxon>Bacteria</taxon>
        <taxon>Pseudomonadati</taxon>
        <taxon>Bacteroidota</taxon>
        <taxon>Bacteroidia</taxon>
        <taxon>Bacteroidales</taxon>
        <taxon>Bacteroidaceae</taxon>
        <taxon>Bacteroides</taxon>
    </lineage>
</organism>
<evidence type="ECO:0000313" key="3">
    <source>
        <dbReference type="EMBL" id="HIZ92083.1"/>
    </source>
</evidence>
<dbReference type="SMART" id="SM00062">
    <property type="entry name" value="PBPb"/>
    <property type="match status" value="1"/>
</dbReference>
<evidence type="ECO:0000259" key="2">
    <source>
        <dbReference type="SMART" id="SM00062"/>
    </source>
</evidence>
<dbReference type="Pfam" id="PF00497">
    <property type="entry name" value="SBP_bac_3"/>
    <property type="match status" value="1"/>
</dbReference>